<reference evidence="2 3" key="1">
    <citation type="submission" date="2018-06" db="EMBL/GenBank/DDBJ databases">
        <title>Mucibacter soli gen. nov., sp. nov., a new member of the family Chitinophagaceae producing mucin.</title>
        <authorList>
            <person name="Kim M.-K."/>
            <person name="Park S."/>
            <person name="Kim T.-S."/>
            <person name="Joung Y."/>
            <person name="Han J.-H."/>
            <person name="Kim S.B."/>
        </authorList>
    </citation>
    <scope>NUCLEOTIDE SEQUENCE [LARGE SCALE GENOMIC DNA]</scope>
    <source>
        <strain evidence="2 3">R1-15</strain>
    </source>
</reference>
<feature type="domain" description="PKD" evidence="1">
    <location>
        <begin position="731"/>
        <end position="816"/>
    </location>
</feature>
<accession>A0A2W2ALH6</accession>
<dbReference type="Proteomes" id="UP000248745">
    <property type="component" value="Unassembled WGS sequence"/>
</dbReference>
<dbReference type="Gene3D" id="2.60.40.10">
    <property type="entry name" value="Immunoglobulins"/>
    <property type="match status" value="3"/>
</dbReference>
<dbReference type="SMART" id="SM00089">
    <property type="entry name" value="PKD"/>
    <property type="match status" value="2"/>
</dbReference>
<evidence type="ECO:0000259" key="1">
    <source>
        <dbReference type="PROSITE" id="PS50093"/>
    </source>
</evidence>
<dbReference type="PANTHER" id="PTHR43739:SF5">
    <property type="entry name" value="EXO-ALPHA-SIALIDASE"/>
    <property type="match status" value="1"/>
</dbReference>
<dbReference type="InterPro" id="IPR013320">
    <property type="entry name" value="ConA-like_dom_sf"/>
</dbReference>
<dbReference type="SUPFAM" id="SSF49299">
    <property type="entry name" value="PKD domain"/>
    <property type="match status" value="2"/>
</dbReference>
<dbReference type="NCBIfam" id="TIGR04183">
    <property type="entry name" value="Por_Secre_tail"/>
    <property type="match status" value="1"/>
</dbReference>
<evidence type="ECO:0000313" key="3">
    <source>
        <dbReference type="Proteomes" id="UP000248745"/>
    </source>
</evidence>
<dbReference type="SUPFAM" id="SSF110296">
    <property type="entry name" value="Oligoxyloglucan reducing end-specific cellobiohydrolase"/>
    <property type="match status" value="1"/>
</dbReference>
<dbReference type="InterPro" id="IPR036278">
    <property type="entry name" value="Sialidase_sf"/>
</dbReference>
<sequence length="1226" mass="131783">MTFAWRLKNMNAGTKVRCHGSATTAAFLHRTNGLLYGKRSKIPVNNHISHLQAAVMKSFLLAFSLLVGSVYISTAQQAMGPWSNTGPINFPINVSGQVDGIGRVSQIKFHPTNNQKIYAVSASGGLYISSNNGQTWAPTIGTETLPATSCSAVCVDYTNDQIIYLCLGDANYYSNNYGIYKSTDGGITWNASNSGIGANMAVEILMDPANHNNIVAATKGGIWKTTNAGASWTLKASGQFRDMKAAPASSTKLYAATATQFFVSNDFGDTWTQITSGIVVPSGNGGMRIAVSAADPSRVYLATTGSNGVIMRSANGGTSFTTTYSSSSQCLVCYDANPSSGSQGDYNLDLTCNPQNANEVILIAHNVWRSTDGGVNWSKRTSWYNEVHTDMHHIEFNPYNNAQLFNANDGGVWLSTDTLATAWSPRSDGLAATEIYHAAQSPQVRQMVSIGTQDNGELYFSNNWKCNRGGDWSAKCRFDYATPATVYYLGNGKRRNLLPLGGEQTYNCPFDPTNNATLEFLPSMTNVAFIAKDSIWCSTNINTSNPIWSLIRSATETIRDIASCRADSNILYYVTSAGHIFRSDNALATAPVFTQLNTPGSTSATASITTNKNNANVVFLSCNAGIYRSADKGVTWTNITGTGLSGANIRKIIHDDNSTNERLFVNAANFVHYKDNTTASWTNHSTNQGLPSVCNVTDMMIYNPGNASSILRLSTYGRGVWECDINDNLPPFVDFIADKQQVCPGDTVRFYKTVYGNATSFSWTFPGGTPATSTLDSPVVVYNTVDTVDVTLTAASPGGTTANTKTAYIRITNGQTTPLAEGFEGATYPPANWQLLSNSGNAWQQTSTVGGFGASAHAITFDNYDNDAGGMHDIIFTPTVDLTGTTKARLTFDVAYAPYSSAYPDSLMVQISTDCGKHYIPIYIKSGNTLATAPAYTSSTFVPTAAQWRKDTISLNSYTGGSIKLSFENIGYYGQAIYLDNINIERSPSADFYTNDTATCINNVVHFIDSSTNATSLLWSFPGGTPSSSTQQQPSVTYASAGFYSVTLKAINGYGVDTEVKTSYINVHPLPTVSIVNTNNILTTTGTSGTYQWYLNGNLISGATNNSYQPTQAGNYTVNVADAAGCSATSVAYTYLSVNNVKSGATKIYPNPTSGILNISVAELHGASAIIRCYNAAGVMVKEMTTAIINSKLQCQLNLETLPRGIYSLRISSNEGQQIRQNIVLK</sequence>
<dbReference type="AlphaFoldDB" id="A0A2W2ALH6"/>
<dbReference type="SUPFAM" id="SSF49899">
    <property type="entry name" value="Concanavalin A-like lectins/glucanases"/>
    <property type="match status" value="1"/>
</dbReference>
<dbReference type="GO" id="GO:0004553">
    <property type="term" value="F:hydrolase activity, hydrolyzing O-glycosyl compounds"/>
    <property type="evidence" value="ECO:0007669"/>
    <property type="project" value="UniProtKB-ARBA"/>
</dbReference>
<comment type="caution">
    <text evidence="2">The sequence shown here is derived from an EMBL/GenBank/DDBJ whole genome shotgun (WGS) entry which is preliminary data.</text>
</comment>
<dbReference type="GO" id="GO:0010411">
    <property type="term" value="P:xyloglucan metabolic process"/>
    <property type="evidence" value="ECO:0007669"/>
    <property type="project" value="TreeGrafter"/>
</dbReference>
<keyword evidence="3" id="KW-1185">Reference proteome</keyword>
<dbReference type="PROSITE" id="PS50093">
    <property type="entry name" value="PKD"/>
    <property type="match status" value="2"/>
</dbReference>
<organism evidence="2 3">
    <name type="scientific">Taibaiella soli</name>
    <dbReference type="NCBI Taxonomy" id="1649169"/>
    <lineage>
        <taxon>Bacteria</taxon>
        <taxon>Pseudomonadati</taxon>
        <taxon>Bacteroidota</taxon>
        <taxon>Chitinophagia</taxon>
        <taxon>Chitinophagales</taxon>
        <taxon>Chitinophagaceae</taxon>
        <taxon>Taibaiella</taxon>
    </lineage>
</organism>
<protein>
    <recommendedName>
        <fullName evidence="1">PKD domain-containing protein</fullName>
    </recommendedName>
</protein>
<proteinExistence type="predicted"/>
<dbReference type="InterPro" id="IPR035986">
    <property type="entry name" value="PKD_dom_sf"/>
</dbReference>
<dbReference type="InterPro" id="IPR022409">
    <property type="entry name" value="PKD/Chitinase_dom"/>
</dbReference>
<name>A0A2W2ALH6_9BACT</name>
<dbReference type="CDD" id="cd00146">
    <property type="entry name" value="PKD"/>
    <property type="match status" value="2"/>
</dbReference>
<dbReference type="CDD" id="cd15482">
    <property type="entry name" value="Sialidase_non-viral"/>
    <property type="match status" value="1"/>
</dbReference>
<dbReference type="OrthoDB" id="9757947at2"/>
<dbReference type="InterPro" id="IPR015943">
    <property type="entry name" value="WD40/YVTN_repeat-like_dom_sf"/>
</dbReference>
<dbReference type="InterPro" id="IPR013783">
    <property type="entry name" value="Ig-like_fold"/>
</dbReference>
<dbReference type="PANTHER" id="PTHR43739">
    <property type="entry name" value="XYLOGLUCANASE (EUROFUNG)"/>
    <property type="match status" value="1"/>
</dbReference>
<dbReference type="Pfam" id="PF18962">
    <property type="entry name" value="Por_Secre_tail"/>
    <property type="match status" value="1"/>
</dbReference>
<dbReference type="Pfam" id="PF18911">
    <property type="entry name" value="PKD_4"/>
    <property type="match status" value="1"/>
</dbReference>
<dbReference type="EMBL" id="QKTW01000015">
    <property type="protein sequence ID" value="PZF73170.1"/>
    <property type="molecule type" value="Genomic_DNA"/>
</dbReference>
<evidence type="ECO:0000313" key="2">
    <source>
        <dbReference type="EMBL" id="PZF73170.1"/>
    </source>
</evidence>
<dbReference type="SUPFAM" id="SSF50939">
    <property type="entry name" value="Sialidases"/>
    <property type="match status" value="1"/>
</dbReference>
<dbReference type="Gene3D" id="2.130.10.10">
    <property type="entry name" value="YVTN repeat-like/Quinoprotein amine dehydrogenase"/>
    <property type="match status" value="4"/>
</dbReference>
<gene>
    <name evidence="2" type="ORF">DN068_09875</name>
</gene>
<dbReference type="InterPro" id="IPR052025">
    <property type="entry name" value="Xyloglucanase_GH74"/>
</dbReference>
<feature type="domain" description="PKD" evidence="1">
    <location>
        <begin position="987"/>
        <end position="1055"/>
    </location>
</feature>
<dbReference type="InterPro" id="IPR000601">
    <property type="entry name" value="PKD_dom"/>
</dbReference>
<dbReference type="InterPro" id="IPR026444">
    <property type="entry name" value="Secre_tail"/>
</dbReference>